<reference evidence="10" key="1">
    <citation type="submission" date="2021-02" db="EMBL/GenBank/DDBJ databases">
        <title>Thiocyanate and organic carbon inputs drive convergent selection for specific autotrophic Afipia and Thiobacillus strains within complex microbiomes.</title>
        <authorList>
            <person name="Huddy R.J."/>
            <person name="Sachdeva R."/>
            <person name="Kadzinga F."/>
            <person name="Kantor R.S."/>
            <person name="Harrison S.T.L."/>
            <person name="Banfield J.F."/>
        </authorList>
    </citation>
    <scope>NUCLEOTIDE SEQUENCE</scope>
    <source>
        <strain evidence="10">SCN18_13_7_16_R3_B_64_19</strain>
    </source>
</reference>
<dbReference type="InterPro" id="IPR037925">
    <property type="entry name" value="FlgE/F/G-like"/>
</dbReference>
<dbReference type="Gene3D" id="2.60.98.20">
    <property type="entry name" value="Flagellar hook protein FlgE"/>
    <property type="match status" value="1"/>
</dbReference>
<keyword evidence="4 5" id="KW-0975">Bacterial flagellum</keyword>
<dbReference type="GO" id="GO:0071978">
    <property type="term" value="P:bacterial-type flagellum-dependent swarming motility"/>
    <property type="evidence" value="ECO:0007669"/>
    <property type="project" value="TreeGrafter"/>
</dbReference>
<evidence type="ECO:0000256" key="3">
    <source>
        <dbReference type="ARBA" id="ARBA00019015"/>
    </source>
</evidence>
<dbReference type="PANTHER" id="PTHR30435">
    <property type="entry name" value="FLAGELLAR PROTEIN"/>
    <property type="match status" value="1"/>
</dbReference>
<sequence length="415" mass="41912">MSTFQTALSGLQAASTDLQVMGNNIANASTVGFKSSNAQFADTYAAAIAGTSPQYGQVGIGTSVATVAQQFSQGNIESTSNPLDVAINGSGFFQFNYNGATVYGRNGQFQLDQNGYIVDAAGGQLIGTPAVSGVLTGGSGPLQITTTTLAPKATTSGTLGLNLNASVTPIPSGTAFSTSDPTSYNYSTTSTVYDSLGTSHLLTTYYALPSGSATASGQAWNVYYSVDGTTAAGGITSGGPSVIQFSPTGAITGTATLTASGLTWADGASPSNISINFAGSTNYNATSVVNSLTTDGSAVGQLSNLSIDPSGVVFGRYTNGQSAKLGLITLTNFKAPQGLQRLGSNYFVPTYASGQPLTGQPGGGGLGVLQSSAVEQSNVDLSSQLVNLIVAQQAYQANAQTIKTQNQVVQTLLSL</sequence>
<dbReference type="InterPro" id="IPR010930">
    <property type="entry name" value="Flg_bb/hook_C_dom"/>
</dbReference>
<comment type="function">
    <text evidence="5">A flexible structure which links the flagellar filament to the drive apparatus in the basal body.</text>
</comment>
<comment type="similarity">
    <text evidence="2 5">Belongs to the flagella basal body rod proteins family.</text>
</comment>
<evidence type="ECO:0000256" key="1">
    <source>
        <dbReference type="ARBA" id="ARBA00004117"/>
    </source>
</evidence>
<evidence type="ECO:0000313" key="11">
    <source>
        <dbReference type="Proteomes" id="UP000664800"/>
    </source>
</evidence>
<feature type="domain" description="Flagellar hook protein FlgE D2" evidence="8">
    <location>
        <begin position="162"/>
        <end position="296"/>
    </location>
</feature>
<dbReference type="Pfam" id="PF22692">
    <property type="entry name" value="LlgE_F_G_D1"/>
    <property type="match status" value="1"/>
</dbReference>
<dbReference type="Proteomes" id="UP000664800">
    <property type="component" value="Unassembled WGS sequence"/>
</dbReference>
<dbReference type="InterPro" id="IPR011491">
    <property type="entry name" value="FlgE_D2"/>
</dbReference>
<proteinExistence type="inferred from homology"/>
<dbReference type="GO" id="GO:0009425">
    <property type="term" value="C:bacterial-type flagellum basal body"/>
    <property type="evidence" value="ECO:0007669"/>
    <property type="project" value="UniProtKB-SubCell"/>
</dbReference>
<evidence type="ECO:0000259" key="9">
    <source>
        <dbReference type="Pfam" id="PF22692"/>
    </source>
</evidence>
<dbReference type="RefSeq" id="WP_276731743.1">
    <property type="nucleotide sequence ID" value="NZ_JAFKMR010000026.1"/>
</dbReference>
<evidence type="ECO:0000313" key="10">
    <source>
        <dbReference type="EMBL" id="MBN8745218.1"/>
    </source>
</evidence>
<keyword evidence="10" id="KW-0966">Cell projection</keyword>
<evidence type="ECO:0000259" key="6">
    <source>
        <dbReference type="Pfam" id="PF00460"/>
    </source>
</evidence>
<dbReference type="InterPro" id="IPR020013">
    <property type="entry name" value="Flagellar_FlgE/F/G"/>
</dbReference>
<dbReference type="EMBL" id="JAFKMR010000026">
    <property type="protein sequence ID" value="MBN8745218.1"/>
    <property type="molecule type" value="Genomic_DNA"/>
</dbReference>
<dbReference type="NCBIfam" id="TIGR03506">
    <property type="entry name" value="FlgEFG_subfam"/>
    <property type="match status" value="1"/>
</dbReference>
<dbReference type="InterPro" id="IPR053967">
    <property type="entry name" value="LlgE_F_G-like_D1"/>
</dbReference>
<dbReference type="InterPro" id="IPR001444">
    <property type="entry name" value="Flag_bb_rod_N"/>
</dbReference>
<dbReference type="NCBIfam" id="NF004238">
    <property type="entry name" value="PRK05682.1-1"/>
    <property type="match status" value="1"/>
</dbReference>
<dbReference type="Pfam" id="PF00460">
    <property type="entry name" value="Flg_bb_rod"/>
    <property type="match status" value="1"/>
</dbReference>
<name>A0A8I1MX56_THIA3</name>
<dbReference type="InterPro" id="IPR037058">
    <property type="entry name" value="Falgellar_hook_FlgE_sf"/>
</dbReference>
<dbReference type="GO" id="GO:0005829">
    <property type="term" value="C:cytosol"/>
    <property type="evidence" value="ECO:0007669"/>
    <property type="project" value="TreeGrafter"/>
</dbReference>
<evidence type="ECO:0000256" key="4">
    <source>
        <dbReference type="ARBA" id="ARBA00023143"/>
    </source>
</evidence>
<feature type="domain" description="Flagellar basal body rod protein N-terminal" evidence="6">
    <location>
        <begin position="4"/>
        <end position="34"/>
    </location>
</feature>
<organism evidence="10 11">
    <name type="scientific">Thiomonas arsenitoxydans (strain DSM 22701 / CIP 110005 / 3As)</name>
    <dbReference type="NCBI Taxonomy" id="426114"/>
    <lineage>
        <taxon>Bacteria</taxon>
        <taxon>Pseudomonadati</taxon>
        <taxon>Pseudomonadota</taxon>
        <taxon>Betaproteobacteria</taxon>
        <taxon>Burkholderiales</taxon>
        <taxon>Thiomonas</taxon>
    </lineage>
</organism>
<dbReference type="SUPFAM" id="SSF117143">
    <property type="entry name" value="Flagellar hook protein flgE"/>
    <property type="match status" value="1"/>
</dbReference>
<evidence type="ECO:0000259" key="8">
    <source>
        <dbReference type="Pfam" id="PF07559"/>
    </source>
</evidence>
<evidence type="ECO:0000256" key="5">
    <source>
        <dbReference type="RuleBase" id="RU362116"/>
    </source>
</evidence>
<keyword evidence="10" id="KW-0282">Flagellum</keyword>
<dbReference type="Pfam" id="PF06429">
    <property type="entry name" value="Flg_bbr_C"/>
    <property type="match status" value="1"/>
</dbReference>
<dbReference type="InterPro" id="IPR019776">
    <property type="entry name" value="Flagellar_basal_body_rod_CS"/>
</dbReference>
<feature type="domain" description="Flagellar hook protein FlgE/F/G-like D1" evidence="9">
    <location>
        <begin position="86"/>
        <end position="127"/>
    </location>
</feature>
<dbReference type="PROSITE" id="PS00588">
    <property type="entry name" value="FLAGELLA_BB_ROD"/>
    <property type="match status" value="1"/>
</dbReference>
<dbReference type="AlphaFoldDB" id="A0A8I1MX56"/>
<evidence type="ECO:0000259" key="7">
    <source>
        <dbReference type="Pfam" id="PF06429"/>
    </source>
</evidence>
<protein>
    <recommendedName>
        <fullName evidence="3 5">Flagellar hook protein FlgE</fullName>
    </recommendedName>
</protein>
<dbReference type="GO" id="GO:0009424">
    <property type="term" value="C:bacterial-type flagellum hook"/>
    <property type="evidence" value="ECO:0007669"/>
    <property type="project" value="TreeGrafter"/>
</dbReference>
<comment type="subcellular location">
    <subcellularLocation>
        <location evidence="1 5">Bacterial flagellum basal body</location>
    </subcellularLocation>
</comment>
<dbReference type="Pfam" id="PF07559">
    <property type="entry name" value="FlgE_D2"/>
    <property type="match status" value="1"/>
</dbReference>
<accession>A0A8I1MX56</accession>
<dbReference type="PANTHER" id="PTHR30435:SF1">
    <property type="entry name" value="FLAGELLAR HOOK PROTEIN FLGE"/>
    <property type="match status" value="1"/>
</dbReference>
<keyword evidence="10" id="KW-0969">Cilium</keyword>
<gene>
    <name evidence="10" type="primary">flgE</name>
    <name evidence="10" type="ORF">J0I24_13075</name>
</gene>
<evidence type="ECO:0000256" key="2">
    <source>
        <dbReference type="ARBA" id="ARBA00009677"/>
    </source>
</evidence>
<feature type="domain" description="Flagellar basal-body/hook protein C-terminal" evidence="7">
    <location>
        <begin position="370"/>
        <end position="415"/>
    </location>
</feature>
<comment type="caution">
    <text evidence="10">The sequence shown here is derived from an EMBL/GenBank/DDBJ whole genome shotgun (WGS) entry which is preliminary data.</text>
</comment>